<evidence type="ECO:0000259" key="12">
    <source>
        <dbReference type="PROSITE" id="PS52015"/>
    </source>
</evidence>
<dbReference type="GO" id="GO:0055085">
    <property type="term" value="P:transmembrane transport"/>
    <property type="evidence" value="ECO:0007669"/>
    <property type="project" value="InterPro"/>
</dbReference>
<dbReference type="InterPro" id="IPR037682">
    <property type="entry name" value="TonB_C"/>
</dbReference>
<organism evidence="13 14">
    <name type="scientific">Vreelandella salicampi</name>
    <dbReference type="NCBI Taxonomy" id="1449798"/>
    <lineage>
        <taxon>Bacteria</taxon>
        <taxon>Pseudomonadati</taxon>
        <taxon>Pseudomonadota</taxon>
        <taxon>Gammaproteobacteria</taxon>
        <taxon>Oceanospirillales</taxon>
        <taxon>Halomonadaceae</taxon>
        <taxon>Vreelandella</taxon>
    </lineage>
</organism>
<dbReference type="GO" id="GO:0030288">
    <property type="term" value="C:outer membrane-bounded periplasmic space"/>
    <property type="evidence" value="ECO:0007669"/>
    <property type="project" value="InterPro"/>
</dbReference>
<evidence type="ECO:0000256" key="8">
    <source>
        <dbReference type="ARBA" id="ARBA00022989"/>
    </source>
</evidence>
<keyword evidence="6" id="KW-0812">Transmembrane</keyword>
<comment type="function">
    <text evidence="10">Interacts with outer membrane receptor proteins that carry out high-affinity binding and energy dependent uptake into the periplasmic space of specific substrates. It could act to transduce energy from the cytoplasmic membrane to specific energy-requiring processes in the outer membrane, resulting in the release into the periplasm of ligands bound by these outer membrane proteins.</text>
</comment>
<keyword evidence="3 10" id="KW-0813">Transport</keyword>
<feature type="domain" description="TonB C-terminal" evidence="12">
    <location>
        <begin position="162"/>
        <end position="249"/>
    </location>
</feature>
<sequence>MIRSGLSLLSGMFLALGLLWLLALLVAPPEAKPELMQEMTMTLVEPPAPAAQAPATQPEAPVAETPPPPAPSLSPIAESQIAMPALEVPDTPEPPVELNSRLPELDVAPEPTPEPEPTPKPAPEEAPREQVSEESASASQDVGQGEASSQEVAAETTSNEPVSVGQVSPANRVNPIYPSRAQRRGLEGFVEVRFIIRRDGGVKASSIEVTRAQPRRVFDRAAREAIAQWQFEPNGQRRRATQRIEFKLR</sequence>
<evidence type="ECO:0000256" key="4">
    <source>
        <dbReference type="ARBA" id="ARBA00022475"/>
    </source>
</evidence>
<comment type="caution">
    <text evidence="13">The sequence shown here is derived from an EMBL/GenBank/DDBJ whole genome shotgun (WGS) entry which is preliminary data.</text>
</comment>
<dbReference type="EMBL" id="JACCDF010000010">
    <property type="protein sequence ID" value="NYS61405.1"/>
    <property type="molecule type" value="Genomic_DNA"/>
</dbReference>
<dbReference type="PROSITE" id="PS52015">
    <property type="entry name" value="TONB_CTD"/>
    <property type="match status" value="1"/>
</dbReference>
<dbReference type="Gene3D" id="3.30.2420.10">
    <property type="entry name" value="TonB"/>
    <property type="match status" value="1"/>
</dbReference>
<accession>A0A7Z0RVP2</accession>
<dbReference type="Proteomes" id="UP000586119">
    <property type="component" value="Unassembled WGS sequence"/>
</dbReference>
<dbReference type="InterPro" id="IPR006260">
    <property type="entry name" value="TonB/TolA_C"/>
</dbReference>
<feature type="compositionally biased region" description="Low complexity" evidence="11">
    <location>
        <begin position="50"/>
        <end position="63"/>
    </location>
</feature>
<keyword evidence="5 10" id="KW-0997">Cell inner membrane</keyword>
<feature type="compositionally biased region" description="Basic and acidic residues" evidence="11">
    <location>
        <begin position="122"/>
        <end position="131"/>
    </location>
</feature>
<dbReference type="GO" id="GO:0031992">
    <property type="term" value="F:energy transducer activity"/>
    <property type="evidence" value="ECO:0007669"/>
    <property type="project" value="InterPro"/>
</dbReference>
<comment type="similarity">
    <text evidence="2 10">Belongs to the TonB family.</text>
</comment>
<evidence type="ECO:0000256" key="7">
    <source>
        <dbReference type="ARBA" id="ARBA00022927"/>
    </source>
</evidence>
<dbReference type="GO" id="GO:0015891">
    <property type="term" value="P:siderophore transport"/>
    <property type="evidence" value="ECO:0007669"/>
    <property type="project" value="InterPro"/>
</dbReference>
<dbReference type="InterPro" id="IPR051045">
    <property type="entry name" value="TonB-dependent_transducer"/>
</dbReference>
<dbReference type="Pfam" id="PF03544">
    <property type="entry name" value="TonB_C"/>
    <property type="match status" value="1"/>
</dbReference>
<dbReference type="GO" id="GO:0015031">
    <property type="term" value="P:protein transport"/>
    <property type="evidence" value="ECO:0007669"/>
    <property type="project" value="UniProtKB-UniRule"/>
</dbReference>
<keyword evidence="4 10" id="KW-1003">Cell membrane</keyword>
<dbReference type="PANTHER" id="PTHR33446">
    <property type="entry name" value="PROTEIN TONB-RELATED"/>
    <property type="match status" value="1"/>
</dbReference>
<keyword evidence="7 10" id="KW-0653">Protein transport</keyword>
<evidence type="ECO:0000256" key="10">
    <source>
        <dbReference type="RuleBase" id="RU362123"/>
    </source>
</evidence>
<dbReference type="PANTHER" id="PTHR33446:SF2">
    <property type="entry name" value="PROTEIN TONB"/>
    <property type="match status" value="1"/>
</dbReference>
<comment type="subcellular location">
    <subcellularLocation>
        <location evidence="1 10">Cell inner membrane</location>
        <topology evidence="1 10">Single-pass membrane protein</topology>
        <orientation evidence="1 10">Periplasmic side</orientation>
    </subcellularLocation>
</comment>
<feature type="region of interest" description="Disordered" evidence="11">
    <location>
        <begin position="48"/>
        <end position="75"/>
    </location>
</feature>
<dbReference type="NCBIfam" id="TIGR01352">
    <property type="entry name" value="tonB_Cterm"/>
    <property type="match status" value="1"/>
</dbReference>
<feature type="compositionally biased region" description="Pro residues" evidence="11">
    <location>
        <begin position="110"/>
        <end position="121"/>
    </location>
</feature>
<name>A0A7Z0RVP2_9GAMM</name>
<keyword evidence="14" id="KW-1185">Reference proteome</keyword>
<proteinExistence type="inferred from homology"/>
<evidence type="ECO:0000256" key="11">
    <source>
        <dbReference type="SAM" id="MobiDB-lite"/>
    </source>
</evidence>
<evidence type="ECO:0000313" key="14">
    <source>
        <dbReference type="Proteomes" id="UP000586119"/>
    </source>
</evidence>
<gene>
    <name evidence="13" type="ORF">HZS81_11640</name>
</gene>
<reference evidence="13 14" key="1">
    <citation type="journal article" date="2015" name="Int. J. Syst. Evol. Microbiol.">
        <title>Halomonas salicampi sp. nov., a halotolerant and alkalitolerant bacterium isolated from a saltern soil.</title>
        <authorList>
            <person name="Lee J.C."/>
            <person name="Kim Y.S."/>
            <person name="Yun B.S."/>
            <person name="Whang K.S."/>
        </authorList>
    </citation>
    <scope>NUCLEOTIDE SEQUENCE [LARGE SCALE GENOMIC DNA]</scope>
    <source>
        <strain evidence="13 14">BH103</strain>
    </source>
</reference>
<keyword evidence="10" id="KW-0735">Signal-anchor</keyword>
<dbReference type="PRINTS" id="PR01374">
    <property type="entry name" value="TONBPROTEIN"/>
</dbReference>
<keyword evidence="9" id="KW-0472">Membrane</keyword>
<protein>
    <recommendedName>
        <fullName evidence="10">Protein TonB</fullName>
    </recommendedName>
</protein>
<dbReference type="SUPFAM" id="SSF74653">
    <property type="entry name" value="TolA/TonB C-terminal domain"/>
    <property type="match status" value="1"/>
</dbReference>
<evidence type="ECO:0000313" key="13">
    <source>
        <dbReference type="EMBL" id="NYS61405.1"/>
    </source>
</evidence>
<evidence type="ECO:0000256" key="1">
    <source>
        <dbReference type="ARBA" id="ARBA00004383"/>
    </source>
</evidence>
<evidence type="ECO:0000256" key="5">
    <source>
        <dbReference type="ARBA" id="ARBA00022519"/>
    </source>
</evidence>
<dbReference type="GO" id="GO:0098797">
    <property type="term" value="C:plasma membrane protein complex"/>
    <property type="evidence" value="ECO:0007669"/>
    <property type="project" value="TreeGrafter"/>
</dbReference>
<evidence type="ECO:0000256" key="9">
    <source>
        <dbReference type="ARBA" id="ARBA00023136"/>
    </source>
</evidence>
<feature type="compositionally biased region" description="Polar residues" evidence="11">
    <location>
        <begin position="140"/>
        <end position="171"/>
    </location>
</feature>
<evidence type="ECO:0000256" key="2">
    <source>
        <dbReference type="ARBA" id="ARBA00006555"/>
    </source>
</evidence>
<evidence type="ECO:0000256" key="3">
    <source>
        <dbReference type="ARBA" id="ARBA00022448"/>
    </source>
</evidence>
<keyword evidence="8" id="KW-1133">Transmembrane helix</keyword>
<evidence type="ECO:0000256" key="6">
    <source>
        <dbReference type="ARBA" id="ARBA00022692"/>
    </source>
</evidence>
<dbReference type="RefSeq" id="WP_179930736.1">
    <property type="nucleotide sequence ID" value="NZ_JACCDF010000010.1"/>
</dbReference>
<dbReference type="InterPro" id="IPR003538">
    <property type="entry name" value="TonB"/>
</dbReference>
<feature type="region of interest" description="Disordered" evidence="11">
    <location>
        <begin position="105"/>
        <end position="178"/>
    </location>
</feature>
<dbReference type="AlphaFoldDB" id="A0A7Z0RVP2"/>